<gene>
    <name evidence="1" type="ORF">ACN42_g8299</name>
</gene>
<sequence>MAPVYVQIPSAHRLYGIQARTTRCTREQPVRRCGATEAFQRPLAKEATSSALLVFVSSYTESLSLHVSLPRISCIWILR</sequence>
<organism evidence="1 2">
    <name type="scientific">Penicillium freii</name>
    <dbReference type="NCBI Taxonomy" id="48697"/>
    <lineage>
        <taxon>Eukaryota</taxon>
        <taxon>Fungi</taxon>
        <taxon>Dikarya</taxon>
        <taxon>Ascomycota</taxon>
        <taxon>Pezizomycotina</taxon>
        <taxon>Eurotiomycetes</taxon>
        <taxon>Eurotiomycetidae</taxon>
        <taxon>Eurotiales</taxon>
        <taxon>Aspergillaceae</taxon>
        <taxon>Penicillium</taxon>
    </lineage>
</organism>
<dbReference type="AlphaFoldDB" id="A0A101ME21"/>
<comment type="caution">
    <text evidence="1">The sequence shown here is derived from an EMBL/GenBank/DDBJ whole genome shotgun (WGS) entry which is preliminary data.</text>
</comment>
<dbReference type="EMBL" id="LLXE01000257">
    <property type="protein sequence ID" value="KUM58857.1"/>
    <property type="molecule type" value="Genomic_DNA"/>
</dbReference>
<keyword evidence="2" id="KW-1185">Reference proteome</keyword>
<protein>
    <submittedName>
        <fullName evidence="1">Uncharacterized protein</fullName>
    </submittedName>
</protein>
<accession>A0A101ME21</accession>
<proteinExistence type="predicted"/>
<dbReference type="Proteomes" id="UP000055045">
    <property type="component" value="Unassembled WGS sequence"/>
</dbReference>
<evidence type="ECO:0000313" key="1">
    <source>
        <dbReference type="EMBL" id="KUM58857.1"/>
    </source>
</evidence>
<reference evidence="1 2" key="1">
    <citation type="submission" date="2015-10" db="EMBL/GenBank/DDBJ databases">
        <title>Genome sequencing of Penicillium freii.</title>
        <authorList>
            <person name="Nguyen H.D."/>
            <person name="Visagie C.M."/>
            <person name="Seifert K.A."/>
        </authorList>
    </citation>
    <scope>NUCLEOTIDE SEQUENCE [LARGE SCALE GENOMIC DNA]</scope>
    <source>
        <strain evidence="1 2">DAOM 242723</strain>
    </source>
</reference>
<evidence type="ECO:0000313" key="2">
    <source>
        <dbReference type="Proteomes" id="UP000055045"/>
    </source>
</evidence>
<name>A0A101ME21_PENFR</name>